<keyword evidence="6" id="KW-0472">Membrane</keyword>
<accession>B8BVL4</accession>
<feature type="compositionally biased region" description="Low complexity" evidence="5">
    <location>
        <begin position="12"/>
        <end position="30"/>
    </location>
</feature>
<evidence type="ECO:0000256" key="2">
    <source>
        <dbReference type="ARBA" id="ARBA00023125"/>
    </source>
</evidence>
<dbReference type="GeneID" id="7450415"/>
<evidence type="ECO:0000256" key="4">
    <source>
        <dbReference type="RuleBase" id="RU004020"/>
    </source>
</evidence>
<comment type="similarity">
    <text evidence="4">Belongs to the HSF family.</text>
</comment>
<evidence type="ECO:0000256" key="3">
    <source>
        <dbReference type="ARBA" id="ARBA00023242"/>
    </source>
</evidence>
<dbReference type="FunFam" id="1.10.10.10:FF:000479">
    <property type="entry name" value="Predicted protein"/>
    <property type="match status" value="1"/>
</dbReference>
<feature type="domain" description="HSF-type DNA-binding" evidence="7">
    <location>
        <begin position="67"/>
        <end position="165"/>
    </location>
</feature>
<reference evidence="8 9" key="1">
    <citation type="journal article" date="2004" name="Science">
        <title>The genome of the diatom Thalassiosira pseudonana: ecology, evolution, and metabolism.</title>
        <authorList>
            <person name="Armbrust E.V."/>
            <person name="Berges J.A."/>
            <person name="Bowler C."/>
            <person name="Green B.R."/>
            <person name="Martinez D."/>
            <person name="Putnam N.H."/>
            <person name="Zhou S."/>
            <person name="Allen A.E."/>
            <person name="Apt K.E."/>
            <person name="Bechner M."/>
            <person name="Brzezinski M.A."/>
            <person name="Chaal B.K."/>
            <person name="Chiovitti A."/>
            <person name="Davis A.K."/>
            <person name="Demarest M.S."/>
            <person name="Detter J.C."/>
            <person name="Glavina T."/>
            <person name="Goodstein D."/>
            <person name="Hadi M.Z."/>
            <person name="Hellsten U."/>
            <person name="Hildebrand M."/>
            <person name="Jenkins B.D."/>
            <person name="Jurka J."/>
            <person name="Kapitonov V.V."/>
            <person name="Kroger N."/>
            <person name="Lau W.W."/>
            <person name="Lane T.W."/>
            <person name="Larimer F.W."/>
            <person name="Lippmeier J.C."/>
            <person name="Lucas S."/>
            <person name="Medina M."/>
            <person name="Montsant A."/>
            <person name="Obornik M."/>
            <person name="Parker M.S."/>
            <person name="Palenik B."/>
            <person name="Pazour G.J."/>
            <person name="Richardson P.M."/>
            <person name="Rynearson T.A."/>
            <person name="Saito M.A."/>
            <person name="Schwartz D.C."/>
            <person name="Thamatrakoln K."/>
            <person name="Valentin K."/>
            <person name="Vardi A."/>
            <person name="Wilkerson F.P."/>
            <person name="Rokhsar D.S."/>
        </authorList>
    </citation>
    <scope>NUCLEOTIDE SEQUENCE [LARGE SCALE GENOMIC DNA]</scope>
    <source>
        <strain evidence="8 9">CCMP1335</strain>
    </source>
</reference>
<proteinExistence type="inferred from homology"/>
<gene>
    <name evidence="8" type="primary">HSF8</name>
    <name evidence="8" type="ORF">THAPSDRAFT_268368</name>
</gene>
<dbReference type="Gene3D" id="1.10.10.10">
    <property type="entry name" value="Winged helix-like DNA-binding domain superfamily/Winged helix DNA-binding domain"/>
    <property type="match status" value="1"/>
</dbReference>
<keyword evidence="9" id="KW-1185">Reference proteome</keyword>
<comment type="subcellular location">
    <subcellularLocation>
        <location evidence="1">Nucleus</location>
    </subcellularLocation>
</comment>
<keyword evidence="6" id="KW-1133">Transmembrane helix</keyword>
<feature type="transmembrane region" description="Helical" evidence="6">
    <location>
        <begin position="153"/>
        <end position="175"/>
    </location>
</feature>
<evidence type="ECO:0000313" key="8">
    <source>
        <dbReference type="EMBL" id="EED95482.1"/>
    </source>
</evidence>
<dbReference type="InterPro" id="IPR036390">
    <property type="entry name" value="WH_DNA-bd_sf"/>
</dbReference>
<dbReference type="InParanoid" id="B8BVL4"/>
<dbReference type="AlphaFoldDB" id="B8BVL4"/>
<feature type="non-terminal residue" evidence="8">
    <location>
        <position position="1"/>
    </location>
</feature>
<dbReference type="STRING" id="35128.B8BVL4"/>
<dbReference type="KEGG" id="tps:THAPSDRAFT_268368"/>
<dbReference type="SUPFAM" id="SSF46785">
    <property type="entry name" value="Winged helix' DNA-binding domain"/>
    <property type="match status" value="1"/>
</dbReference>
<organism evidence="8 9">
    <name type="scientific">Thalassiosira pseudonana</name>
    <name type="common">Marine diatom</name>
    <name type="synonym">Cyclotella nana</name>
    <dbReference type="NCBI Taxonomy" id="35128"/>
    <lineage>
        <taxon>Eukaryota</taxon>
        <taxon>Sar</taxon>
        <taxon>Stramenopiles</taxon>
        <taxon>Ochrophyta</taxon>
        <taxon>Bacillariophyta</taxon>
        <taxon>Coscinodiscophyceae</taxon>
        <taxon>Thalassiosirophycidae</taxon>
        <taxon>Thalassiosirales</taxon>
        <taxon>Thalassiosiraceae</taxon>
        <taxon>Thalassiosira</taxon>
    </lineage>
</organism>
<evidence type="ECO:0000313" key="9">
    <source>
        <dbReference type="Proteomes" id="UP000001449"/>
    </source>
</evidence>
<dbReference type="HOGENOM" id="CLU_1430728_0_0_1"/>
<dbReference type="GO" id="GO:0005634">
    <property type="term" value="C:nucleus"/>
    <property type="evidence" value="ECO:0007669"/>
    <property type="project" value="UniProtKB-SubCell"/>
</dbReference>
<dbReference type="PANTHER" id="PTHR10015:SF206">
    <property type="entry name" value="HSF-TYPE DNA-BINDING DOMAIN-CONTAINING PROTEIN"/>
    <property type="match status" value="1"/>
</dbReference>
<feature type="region of interest" description="Disordered" evidence="5">
    <location>
        <begin position="1"/>
        <end position="34"/>
    </location>
</feature>
<evidence type="ECO:0000256" key="6">
    <source>
        <dbReference type="SAM" id="Phobius"/>
    </source>
</evidence>
<dbReference type="EMBL" id="CM000639">
    <property type="protein sequence ID" value="EED95482.1"/>
    <property type="molecule type" value="Genomic_DNA"/>
</dbReference>
<dbReference type="InterPro" id="IPR000232">
    <property type="entry name" value="HSF_DNA-bd"/>
</dbReference>
<dbReference type="SMART" id="SM00415">
    <property type="entry name" value="HSF"/>
    <property type="match status" value="1"/>
</dbReference>
<evidence type="ECO:0000259" key="7">
    <source>
        <dbReference type="SMART" id="SM00415"/>
    </source>
</evidence>
<reference evidence="8 9" key="2">
    <citation type="journal article" date="2008" name="Nature">
        <title>The Phaeodactylum genome reveals the evolutionary history of diatom genomes.</title>
        <authorList>
            <person name="Bowler C."/>
            <person name="Allen A.E."/>
            <person name="Badger J.H."/>
            <person name="Grimwood J."/>
            <person name="Jabbari K."/>
            <person name="Kuo A."/>
            <person name="Maheswari U."/>
            <person name="Martens C."/>
            <person name="Maumus F."/>
            <person name="Otillar R.P."/>
            <person name="Rayko E."/>
            <person name="Salamov A."/>
            <person name="Vandepoele K."/>
            <person name="Beszteri B."/>
            <person name="Gruber A."/>
            <person name="Heijde M."/>
            <person name="Katinka M."/>
            <person name="Mock T."/>
            <person name="Valentin K."/>
            <person name="Verret F."/>
            <person name="Berges J.A."/>
            <person name="Brownlee C."/>
            <person name="Cadoret J.P."/>
            <person name="Chiovitti A."/>
            <person name="Choi C.J."/>
            <person name="Coesel S."/>
            <person name="De Martino A."/>
            <person name="Detter J.C."/>
            <person name="Durkin C."/>
            <person name="Falciatore A."/>
            <person name="Fournet J."/>
            <person name="Haruta M."/>
            <person name="Huysman M.J."/>
            <person name="Jenkins B.D."/>
            <person name="Jiroutova K."/>
            <person name="Jorgensen R.E."/>
            <person name="Joubert Y."/>
            <person name="Kaplan A."/>
            <person name="Kroger N."/>
            <person name="Kroth P.G."/>
            <person name="La Roche J."/>
            <person name="Lindquist E."/>
            <person name="Lommer M."/>
            <person name="Martin-Jezequel V."/>
            <person name="Lopez P.J."/>
            <person name="Lucas S."/>
            <person name="Mangogna M."/>
            <person name="McGinnis K."/>
            <person name="Medlin L.K."/>
            <person name="Montsant A."/>
            <person name="Oudot-Le Secq M.P."/>
            <person name="Napoli C."/>
            <person name="Obornik M."/>
            <person name="Parker M.S."/>
            <person name="Petit J.L."/>
            <person name="Porcel B.M."/>
            <person name="Poulsen N."/>
            <person name="Robison M."/>
            <person name="Rychlewski L."/>
            <person name="Rynearson T.A."/>
            <person name="Schmutz J."/>
            <person name="Shapiro H."/>
            <person name="Siaut M."/>
            <person name="Stanley M."/>
            <person name="Sussman M.R."/>
            <person name="Taylor A.R."/>
            <person name="Vardi A."/>
            <person name="von Dassow P."/>
            <person name="Vyverman W."/>
            <person name="Willis A."/>
            <person name="Wyrwicz L.S."/>
            <person name="Rokhsar D.S."/>
            <person name="Weissenbach J."/>
            <person name="Armbrust E.V."/>
            <person name="Green B.R."/>
            <person name="Van de Peer Y."/>
            <person name="Grigoriev I.V."/>
        </authorList>
    </citation>
    <scope>NUCLEOTIDE SEQUENCE [LARGE SCALE GENOMIC DNA]</scope>
    <source>
        <strain evidence="8 9">CCMP1335</strain>
    </source>
</reference>
<sequence length="190" mass="21798">MSSQQQRQPSFASTSAVGTATGSAEASATEPVDSDRIRDAIDRAAYRDFSRTTTLELATEVTYAKNRKPTFPRKLHEILSCGIHEDVIAWLPHGRAFSVCNVERLEEEVLPEYFRHRSRASFLRQVNNWNFKRIRDGSDENAYYHEVRFSFAVAYYVNLFHIQCAVVSIVIHIHYSTLSTFYADYPTSAY</sequence>
<name>B8BVL4_THAPS</name>
<dbReference type="InterPro" id="IPR036388">
    <property type="entry name" value="WH-like_DNA-bd_sf"/>
</dbReference>
<dbReference type="GO" id="GO:0003700">
    <property type="term" value="F:DNA-binding transcription factor activity"/>
    <property type="evidence" value="ECO:0007669"/>
    <property type="project" value="InterPro"/>
</dbReference>
<dbReference type="PRINTS" id="PR00056">
    <property type="entry name" value="HSFDOMAIN"/>
</dbReference>
<keyword evidence="6" id="KW-0812">Transmembrane</keyword>
<dbReference type="PaxDb" id="35128-Thaps268368"/>
<evidence type="ECO:0000256" key="1">
    <source>
        <dbReference type="ARBA" id="ARBA00004123"/>
    </source>
</evidence>
<dbReference type="Proteomes" id="UP000001449">
    <property type="component" value="Chromosome 2"/>
</dbReference>
<keyword evidence="2" id="KW-0238">DNA-binding</keyword>
<evidence type="ECO:0000256" key="5">
    <source>
        <dbReference type="SAM" id="MobiDB-lite"/>
    </source>
</evidence>
<protein>
    <recommendedName>
        <fullName evidence="7">HSF-type DNA-binding domain-containing protein</fullName>
    </recommendedName>
</protein>
<dbReference type="RefSeq" id="XP_002288039.1">
    <property type="nucleotide sequence ID" value="XM_002288003.1"/>
</dbReference>
<keyword evidence="3" id="KW-0539">Nucleus</keyword>
<dbReference type="GO" id="GO:0043565">
    <property type="term" value="F:sequence-specific DNA binding"/>
    <property type="evidence" value="ECO:0007669"/>
    <property type="project" value="InterPro"/>
</dbReference>
<dbReference type="Pfam" id="PF00447">
    <property type="entry name" value="HSF_DNA-bind"/>
    <property type="match status" value="1"/>
</dbReference>
<feature type="compositionally biased region" description="Polar residues" evidence="5">
    <location>
        <begin position="1"/>
        <end position="11"/>
    </location>
</feature>
<dbReference type="eggNOG" id="ENOG502T2N2">
    <property type="taxonomic scope" value="Eukaryota"/>
</dbReference>
<dbReference type="PANTHER" id="PTHR10015">
    <property type="entry name" value="HEAT SHOCK TRANSCRIPTION FACTOR"/>
    <property type="match status" value="1"/>
</dbReference>